<dbReference type="AlphaFoldDB" id="A0AAD4GYN1"/>
<feature type="chain" id="PRO_5042027776" description="DUF7728 domain-containing protein" evidence="3">
    <location>
        <begin position="19"/>
        <end position="362"/>
    </location>
</feature>
<sequence length="362" mass="39717">MSLRSLLLGSAIALGAQALLVVPEIEADAIAPQVPDLHPLDAHISQQQHIDLMCTECPFREIGPHGTVDWTDGYQTSLSLNFSIDNGFLLANGRQIFPPPPPTLITAVQHRLTDGEESDPIPLGYAVEMLPLPSPPEDPIDLVEVRFTVLDLDGHPVPLDTVAISLIHDAEGSLYMAKTDIEETTADRLSWKQCRGKPHCLRRLLFNRMRALFASAKARMLGMAPKPSCGGRPRPEAYGPGHMRFPGDHSASEGAGGRPHHHHMHHPHHGHWRHTFARMVRFIIVPAILGVSAGLVASAIGMLVGQTVVYLWQRYRRTDRPESLEQGTASEKEGLMVETVEDLPPAYSDESGSAEELPADKH</sequence>
<feature type="region of interest" description="Disordered" evidence="1">
    <location>
        <begin position="246"/>
        <end position="269"/>
    </location>
</feature>
<dbReference type="InterPro" id="IPR056145">
    <property type="entry name" value="DUF7728"/>
</dbReference>
<name>A0AAD4GYN1_ASPNN</name>
<dbReference type="PANTHER" id="PTHR40622:SF2">
    <property type="match status" value="1"/>
</dbReference>
<evidence type="ECO:0000256" key="3">
    <source>
        <dbReference type="SAM" id="SignalP"/>
    </source>
</evidence>
<organism evidence="5 6">
    <name type="scientific">Aspergillus nanangensis</name>
    <dbReference type="NCBI Taxonomy" id="2582783"/>
    <lineage>
        <taxon>Eukaryota</taxon>
        <taxon>Fungi</taxon>
        <taxon>Dikarya</taxon>
        <taxon>Ascomycota</taxon>
        <taxon>Pezizomycotina</taxon>
        <taxon>Eurotiomycetes</taxon>
        <taxon>Eurotiomycetidae</taxon>
        <taxon>Eurotiales</taxon>
        <taxon>Aspergillaceae</taxon>
        <taxon>Aspergillus</taxon>
        <taxon>Aspergillus subgen. Circumdati</taxon>
    </lineage>
</organism>
<evidence type="ECO:0000313" key="5">
    <source>
        <dbReference type="EMBL" id="KAF9894101.1"/>
    </source>
</evidence>
<keyword evidence="2" id="KW-0812">Transmembrane</keyword>
<dbReference type="Pfam" id="PF24854">
    <property type="entry name" value="DUF7728"/>
    <property type="match status" value="1"/>
</dbReference>
<keyword evidence="2" id="KW-0472">Membrane</keyword>
<feature type="domain" description="DUF7728" evidence="4">
    <location>
        <begin position="46"/>
        <end position="183"/>
    </location>
</feature>
<evidence type="ECO:0000256" key="1">
    <source>
        <dbReference type="SAM" id="MobiDB-lite"/>
    </source>
</evidence>
<feature type="signal peptide" evidence="3">
    <location>
        <begin position="1"/>
        <end position="18"/>
    </location>
</feature>
<feature type="compositionally biased region" description="Basic residues" evidence="1">
    <location>
        <begin position="258"/>
        <end position="269"/>
    </location>
</feature>
<comment type="caution">
    <text evidence="5">The sequence shown here is derived from an EMBL/GenBank/DDBJ whole genome shotgun (WGS) entry which is preliminary data.</text>
</comment>
<gene>
    <name evidence="5" type="ORF">FE257_009074</name>
</gene>
<dbReference type="PANTHER" id="PTHR40622">
    <property type="match status" value="1"/>
</dbReference>
<reference evidence="5" key="1">
    <citation type="journal article" date="2019" name="Beilstein J. Org. Chem.">
        <title>Nanangenines: drimane sesquiterpenoids as the dominant metabolite cohort of a novel Australian fungus, Aspergillus nanangensis.</title>
        <authorList>
            <person name="Lacey H.J."/>
            <person name="Gilchrist C.L.M."/>
            <person name="Crombie A."/>
            <person name="Kalaitzis J.A."/>
            <person name="Vuong D."/>
            <person name="Rutledge P.J."/>
            <person name="Turner P."/>
            <person name="Pitt J.I."/>
            <person name="Lacey E."/>
            <person name="Chooi Y.H."/>
            <person name="Piggott A.M."/>
        </authorList>
    </citation>
    <scope>NUCLEOTIDE SEQUENCE</scope>
    <source>
        <strain evidence="5">MST-FP2251</strain>
    </source>
</reference>
<reference evidence="5" key="2">
    <citation type="submission" date="2020-02" db="EMBL/GenBank/DDBJ databases">
        <authorList>
            <person name="Gilchrist C.L.M."/>
            <person name="Chooi Y.-H."/>
        </authorList>
    </citation>
    <scope>NUCLEOTIDE SEQUENCE</scope>
    <source>
        <strain evidence="5">MST-FP2251</strain>
    </source>
</reference>
<feature type="transmembrane region" description="Helical" evidence="2">
    <location>
        <begin position="283"/>
        <end position="312"/>
    </location>
</feature>
<evidence type="ECO:0000259" key="4">
    <source>
        <dbReference type="Pfam" id="PF24854"/>
    </source>
</evidence>
<feature type="region of interest" description="Disordered" evidence="1">
    <location>
        <begin position="320"/>
        <end position="362"/>
    </location>
</feature>
<dbReference type="Proteomes" id="UP001194746">
    <property type="component" value="Unassembled WGS sequence"/>
</dbReference>
<keyword evidence="3" id="KW-0732">Signal</keyword>
<proteinExistence type="predicted"/>
<keyword evidence="6" id="KW-1185">Reference proteome</keyword>
<keyword evidence="2" id="KW-1133">Transmembrane helix</keyword>
<protein>
    <recommendedName>
        <fullName evidence="4">DUF7728 domain-containing protein</fullName>
    </recommendedName>
</protein>
<evidence type="ECO:0000256" key="2">
    <source>
        <dbReference type="SAM" id="Phobius"/>
    </source>
</evidence>
<dbReference type="EMBL" id="VCAU01000005">
    <property type="protein sequence ID" value="KAF9894101.1"/>
    <property type="molecule type" value="Genomic_DNA"/>
</dbReference>
<evidence type="ECO:0000313" key="6">
    <source>
        <dbReference type="Proteomes" id="UP001194746"/>
    </source>
</evidence>
<accession>A0AAD4GYN1</accession>